<dbReference type="Pfam" id="PF13450">
    <property type="entry name" value="NAD_binding_8"/>
    <property type="match status" value="1"/>
</dbReference>
<protein>
    <submittedName>
        <fullName evidence="1">NAD(P)/FAD-dependent oxidoreductase</fullName>
    </submittedName>
</protein>
<evidence type="ECO:0000313" key="1">
    <source>
        <dbReference type="EMBL" id="TJZ61092.1"/>
    </source>
</evidence>
<keyword evidence="2" id="KW-1185">Reference proteome</keyword>
<dbReference type="OrthoDB" id="833207at2"/>
<dbReference type="AlphaFoldDB" id="A0A4U0P3B7"/>
<dbReference type="InterPro" id="IPR036188">
    <property type="entry name" value="FAD/NAD-bd_sf"/>
</dbReference>
<organism evidence="1 2">
    <name type="scientific">Sphingobacterium olei</name>
    <dbReference type="NCBI Taxonomy" id="2571155"/>
    <lineage>
        <taxon>Bacteria</taxon>
        <taxon>Pseudomonadati</taxon>
        <taxon>Bacteroidota</taxon>
        <taxon>Sphingobacteriia</taxon>
        <taxon>Sphingobacteriales</taxon>
        <taxon>Sphingobacteriaceae</taxon>
        <taxon>Sphingobacterium</taxon>
    </lineage>
</organism>
<accession>A0A4U0P3B7</accession>
<dbReference type="SUPFAM" id="SSF51905">
    <property type="entry name" value="FAD/NAD(P)-binding domain"/>
    <property type="match status" value="1"/>
</dbReference>
<dbReference type="PRINTS" id="PR00411">
    <property type="entry name" value="PNDRDTASEI"/>
</dbReference>
<comment type="caution">
    <text evidence="1">The sequence shown here is derived from an EMBL/GenBank/DDBJ whole genome shotgun (WGS) entry which is preliminary data.</text>
</comment>
<gene>
    <name evidence="1" type="ORF">FAZ15_07730</name>
</gene>
<dbReference type="Proteomes" id="UP000306808">
    <property type="component" value="Unassembled WGS sequence"/>
</dbReference>
<sequence length="477" mass="52540">MKQYDAIVVGSGPNGFAAAITLQQQGISTLLIEGADSVGGGMRTKELTIPGFKHDVCSAIHPMALASPFFATLPLEQFGLQFTYAPYQAAHPLDNGETAFLHKDIYETAADLGRDGTTYLKLIQPIVNRWKTLALDTMGPLRFPKDPVFLAKFGLNALQPATWIAKRFKTEKAKALWGGMAAHGIQPLSNLTTSAIGIVLSGVGHKYGWPIPVGGSQSIANALATYFRSLGGEIQTDFWLTDTADLPDHKILILDLTPQQILKIKGLDLQESYKKQLKRYRQGMGVFKIDWALSELVPFKDKRCQQAATVHLGNTFEEIARNEKLSHEGKLVDKPFVLFTQQTAFDKTRAPEGKHTGWAYCHVPNGSTVDRTDVIENQLERFAPGFKDTIIARSTINTRQLEEYNPNYIGGDINGGVMDILQLYTRPTWSFTPYRTSNKKVYISSSATPPGGGVHGMCGFHAAKTALQDHFNINVNL</sequence>
<dbReference type="RefSeq" id="WP_136900751.1">
    <property type="nucleotide sequence ID" value="NZ_SUME01000003.1"/>
</dbReference>
<dbReference type="PANTHER" id="PTHR10668:SF105">
    <property type="entry name" value="DEHYDROGENASE-RELATED"/>
    <property type="match status" value="1"/>
</dbReference>
<evidence type="ECO:0000313" key="2">
    <source>
        <dbReference type="Proteomes" id="UP000306808"/>
    </source>
</evidence>
<dbReference type="PANTHER" id="PTHR10668">
    <property type="entry name" value="PHYTOENE DEHYDROGENASE"/>
    <property type="match status" value="1"/>
</dbReference>
<reference evidence="1 2" key="1">
    <citation type="submission" date="2019-04" db="EMBL/GenBank/DDBJ databases">
        <title>Sphingobacterium olei sp. nov., isolated from oil-contaminated soil.</title>
        <authorList>
            <person name="Liu B."/>
        </authorList>
    </citation>
    <scope>NUCLEOTIDE SEQUENCE [LARGE SCALE GENOMIC DNA]</scope>
    <source>
        <strain evidence="1 2">HAL-9</strain>
    </source>
</reference>
<name>A0A4U0P3B7_9SPHI</name>
<dbReference type="EMBL" id="SUME01000003">
    <property type="protein sequence ID" value="TJZ61092.1"/>
    <property type="molecule type" value="Genomic_DNA"/>
</dbReference>
<proteinExistence type="predicted"/>
<dbReference type="Gene3D" id="3.50.50.60">
    <property type="entry name" value="FAD/NAD(P)-binding domain"/>
    <property type="match status" value="1"/>
</dbReference>